<dbReference type="RefSeq" id="WP_113875717.1">
    <property type="nucleotide sequence ID" value="NZ_QNRF01000014.1"/>
</dbReference>
<dbReference type="PRINTS" id="PR00080">
    <property type="entry name" value="SDRFAMILY"/>
</dbReference>
<evidence type="ECO:0000313" key="8">
    <source>
        <dbReference type="EMBL" id="RBO78544.1"/>
    </source>
</evidence>
<dbReference type="PRINTS" id="PR00081">
    <property type="entry name" value="GDHRDH"/>
</dbReference>
<evidence type="ECO:0000256" key="7">
    <source>
        <dbReference type="RuleBase" id="RU000363"/>
    </source>
</evidence>
<dbReference type="PANTHER" id="PTHR42901">
    <property type="entry name" value="ALCOHOL DEHYDROGENASE"/>
    <property type="match status" value="1"/>
</dbReference>
<dbReference type="GO" id="GO:0016616">
    <property type="term" value="F:oxidoreductase activity, acting on the CH-OH group of donors, NAD or NADP as acceptor"/>
    <property type="evidence" value="ECO:0007669"/>
    <property type="project" value="UniProtKB-ARBA"/>
</dbReference>
<reference evidence="8 9" key="1">
    <citation type="submission" date="2018-06" db="EMBL/GenBank/DDBJ databases">
        <title>Genomic Encyclopedia of Type Strains, Phase III (KMG-III): the genomes of soil and plant-associated and newly described type strains.</title>
        <authorList>
            <person name="Whitman W."/>
        </authorList>
    </citation>
    <scope>NUCLEOTIDE SEQUENCE [LARGE SCALE GENOMIC DNA]</scope>
    <source>
        <strain evidence="8 9">CECT 7732</strain>
    </source>
</reference>
<dbReference type="Gene3D" id="3.40.50.720">
    <property type="entry name" value="NAD(P)-binding Rossmann-like Domain"/>
    <property type="match status" value="1"/>
</dbReference>
<dbReference type="EC" id="1.1.1.313" evidence="6"/>
<dbReference type="Proteomes" id="UP000252086">
    <property type="component" value="Unassembled WGS sequence"/>
</dbReference>
<dbReference type="CDD" id="cd05346">
    <property type="entry name" value="SDR_c5"/>
    <property type="match status" value="1"/>
</dbReference>
<evidence type="ECO:0000256" key="1">
    <source>
        <dbReference type="ARBA" id="ARBA00005177"/>
    </source>
</evidence>
<dbReference type="PANTHER" id="PTHR42901:SF1">
    <property type="entry name" value="ALCOHOL DEHYDROGENASE"/>
    <property type="match status" value="1"/>
</dbReference>
<comment type="catalytic activity">
    <reaction evidence="4">
        <text>2-hydroxyethane-1-sulfonate + NADP(+) = sulfoacetaldehyde + NADPH + H(+)</text>
        <dbReference type="Rhea" id="RHEA:29591"/>
        <dbReference type="ChEBI" id="CHEBI:15378"/>
        <dbReference type="ChEBI" id="CHEBI:57783"/>
        <dbReference type="ChEBI" id="CHEBI:58246"/>
        <dbReference type="ChEBI" id="CHEBI:58349"/>
        <dbReference type="ChEBI" id="CHEBI:61904"/>
        <dbReference type="EC" id="1.1.1.313"/>
    </reaction>
</comment>
<accession>A0A366CTS0</accession>
<evidence type="ECO:0000256" key="4">
    <source>
        <dbReference type="ARBA" id="ARBA00052263"/>
    </source>
</evidence>
<gene>
    <name evidence="8" type="ORF">DFP76_1149</name>
</gene>
<dbReference type="InterPro" id="IPR002347">
    <property type="entry name" value="SDR_fam"/>
</dbReference>
<evidence type="ECO:0000256" key="6">
    <source>
        <dbReference type="ARBA" id="ARBA00066933"/>
    </source>
</evidence>
<protein>
    <recommendedName>
        <fullName evidence="6">sulfoacetaldehyde reductase (NADPH)</fullName>
        <ecNumber evidence="6">1.1.1.313</ecNumber>
    </recommendedName>
</protein>
<keyword evidence="3" id="KW-0560">Oxidoreductase</keyword>
<proteinExistence type="inferred from homology"/>
<dbReference type="AlphaFoldDB" id="A0A366CTS0"/>
<comment type="subunit">
    <text evidence="5">Homodimer and heterotetramer.</text>
</comment>
<dbReference type="EMBL" id="QNRF01000014">
    <property type="protein sequence ID" value="RBO78544.1"/>
    <property type="molecule type" value="Genomic_DNA"/>
</dbReference>
<dbReference type="FunFam" id="3.40.50.720:FF:000047">
    <property type="entry name" value="NADP-dependent L-serine/L-allo-threonine dehydrogenase"/>
    <property type="match status" value="1"/>
</dbReference>
<name>A0A366CTS0_9GAMM</name>
<organism evidence="8 9">
    <name type="scientific">Marinomonas aquiplantarum</name>
    <dbReference type="NCBI Taxonomy" id="491951"/>
    <lineage>
        <taxon>Bacteria</taxon>
        <taxon>Pseudomonadati</taxon>
        <taxon>Pseudomonadota</taxon>
        <taxon>Gammaproteobacteria</taxon>
        <taxon>Oceanospirillales</taxon>
        <taxon>Oceanospirillaceae</taxon>
        <taxon>Marinomonas</taxon>
    </lineage>
</organism>
<dbReference type="InterPro" id="IPR036291">
    <property type="entry name" value="NAD(P)-bd_dom_sf"/>
</dbReference>
<dbReference type="InterPro" id="IPR020904">
    <property type="entry name" value="Sc_DH/Rdtase_CS"/>
</dbReference>
<sequence>MNKTAVITGATSGFGLAAAKLFAQSGWNLILTGRRSDRLEQIEAALSSQTKILTMTLDVCDTEQVKTAFNSLPSEFQAIHLLINNAGLALGTEPAQESDLTQWHTMIDTNIKGLTSVTHALLPQLISTGKSASIINIGSIAGQWPYPGGNVYCGTKAFVEQFSLALRCDLAGTGVRVTCLAPGLSESEFTLVRTGGDTQAYNALYKGTDAIQPDDIAETLLWIAQLPAHLNINQLEIMPVSQSWSPFAVHRH</sequence>
<keyword evidence="9" id="KW-1185">Reference proteome</keyword>
<dbReference type="Pfam" id="PF00106">
    <property type="entry name" value="adh_short"/>
    <property type="match status" value="1"/>
</dbReference>
<dbReference type="OrthoDB" id="9810734at2"/>
<dbReference type="SUPFAM" id="SSF51735">
    <property type="entry name" value="NAD(P)-binding Rossmann-fold domains"/>
    <property type="match status" value="1"/>
</dbReference>
<comment type="caution">
    <text evidence="8">The sequence shown here is derived from an EMBL/GenBank/DDBJ whole genome shotgun (WGS) entry which is preliminary data.</text>
</comment>
<evidence type="ECO:0000313" key="9">
    <source>
        <dbReference type="Proteomes" id="UP000252086"/>
    </source>
</evidence>
<comment type="pathway">
    <text evidence="1">Organosulfur degradation.</text>
</comment>
<evidence type="ECO:0000256" key="3">
    <source>
        <dbReference type="ARBA" id="ARBA00023002"/>
    </source>
</evidence>
<comment type="similarity">
    <text evidence="2 7">Belongs to the short-chain dehydrogenases/reductases (SDR) family.</text>
</comment>
<evidence type="ECO:0000256" key="2">
    <source>
        <dbReference type="ARBA" id="ARBA00006484"/>
    </source>
</evidence>
<dbReference type="PROSITE" id="PS00061">
    <property type="entry name" value="ADH_SHORT"/>
    <property type="match status" value="1"/>
</dbReference>
<evidence type="ECO:0000256" key="5">
    <source>
        <dbReference type="ARBA" id="ARBA00063095"/>
    </source>
</evidence>